<evidence type="ECO:0000313" key="2">
    <source>
        <dbReference type="Proteomes" id="UP000199310"/>
    </source>
</evidence>
<dbReference type="STRING" id="29529.SAMN04488122_6048"/>
<organism evidence="1 2">
    <name type="scientific">Chitinophaga arvensicola</name>
    <dbReference type="NCBI Taxonomy" id="29529"/>
    <lineage>
        <taxon>Bacteria</taxon>
        <taxon>Pseudomonadati</taxon>
        <taxon>Bacteroidota</taxon>
        <taxon>Chitinophagia</taxon>
        <taxon>Chitinophagales</taxon>
        <taxon>Chitinophagaceae</taxon>
        <taxon>Chitinophaga</taxon>
    </lineage>
</organism>
<dbReference type="AlphaFoldDB" id="A0A1I0SCC8"/>
<accession>A0A1I0SCC8</accession>
<dbReference type="EMBL" id="FOJG01000002">
    <property type="protein sequence ID" value="SEW54478.1"/>
    <property type="molecule type" value="Genomic_DNA"/>
</dbReference>
<dbReference type="RefSeq" id="WP_143059299.1">
    <property type="nucleotide sequence ID" value="NZ_FOJG01000002.1"/>
</dbReference>
<proteinExistence type="predicted"/>
<dbReference type="PANTHER" id="PTHR35802">
    <property type="entry name" value="PROTEASE SYNTHASE AND SPORULATION PROTEIN PAI 2"/>
    <property type="match status" value="1"/>
</dbReference>
<dbReference type="Proteomes" id="UP000199310">
    <property type="component" value="Unassembled WGS sequence"/>
</dbReference>
<dbReference type="OrthoDB" id="9794948at2"/>
<dbReference type="InterPro" id="IPR012349">
    <property type="entry name" value="Split_barrel_FMN-bd"/>
</dbReference>
<gene>
    <name evidence="1" type="ORF">SAMN04488122_6048</name>
</gene>
<evidence type="ECO:0000313" key="1">
    <source>
        <dbReference type="EMBL" id="SEW54478.1"/>
    </source>
</evidence>
<protein>
    <submittedName>
        <fullName evidence="1">Negative transcriptional regulator, PaiB family</fullName>
    </submittedName>
</protein>
<dbReference type="SUPFAM" id="SSF50475">
    <property type="entry name" value="FMN-binding split barrel"/>
    <property type="match status" value="1"/>
</dbReference>
<dbReference type="InterPro" id="IPR007396">
    <property type="entry name" value="TR_PAI2-type"/>
</dbReference>
<name>A0A1I0SCC8_9BACT</name>
<keyword evidence="2" id="KW-1185">Reference proteome</keyword>
<dbReference type="Pfam" id="PF04299">
    <property type="entry name" value="FMN_bind_2"/>
    <property type="match status" value="1"/>
</dbReference>
<dbReference type="Gene3D" id="2.30.110.10">
    <property type="entry name" value="Electron Transport, Fmn-binding Protein, Chain A"/>
    <property type="match status" value="1"/>
</dbReference>
<reference evidence="2" key="1">
    <citation type="submission" date="2016-10" db="EMBL/GenBank/DDBJ databases">
        <authorList>
            <person name="Varghese N."/>
            <person name="Submissions S."/>
        </authorList>
    </citation>
    <scope>NUCLEOTIDE SEQUENCE [LARGE SCALE GENOMIC DNA]</scope>
    <source>
        <strain evidence="2">DSM 3695</strain>
    </source>
</reference>
<dbReference type="PANTHER" id="PTHR35802:SF1">
    <property type="entry name" value="PROTEASE SYNTHASE AND SPORULATION PROTEIN PAI 2"/>
    <property type="match status" value="1"/>
</dbReference>
<sequence length="208" mass="23482">MYISKLTRETNWDTIANFIRENGFGLLVNTDPAGVPHATHLPMTLVEKTPGEFVLRGHIARINPQWEWFEKNEGLAVFSGHHAYISSSWYEKERIPTWNYMAVHIHGSIRIQEEAAVVAALGDLMDHYEAASACPVHMSDIDDKTLRNNVKAIVGFEMSIRDVNANYKLSQNKKDADYYSVIAHLKALGDENSLRVAAEMEARRPSGK</sequence>
<dbReference type="PIRSF" id="PIRSF010372">
    <property type="entry name" value="PaiB"/>
    <property type="match status" value="1"/>
</dbReference>